<feature type="coiled-coil region" evidence="1">
    <location>
        <begin position="271"/>
        <end position="298"/>
    </location>
</feature>
<reference evidence="3" key="2">
    <citation type="submission" date="2020-10" db="EMBL/GenBank/DDBJ databases">
        <authorList>
            <person name="Cooper E.A."/>
            <person name="Brenton Z.W."/>
            <person name="Flinn B.S."/>
            <person name="Jenkins J."/>
            <person name="Shu S."/>
            <person name="Flowers D."/>
            <person name="Luo F."/>
            <person name="Wang Y."/>
            <person name="Xia P."/>
            <person name="Barry K."/>
            <person name="Daum C."/>
            <person name="Lipzen A."/>
            <person name="Yoshinaga Y."/>
            <person name="Schmutz J."/>
            <person name="Saski C."/>
            <person name="Vermerris W."/>
            <person name="Kresovich S."/>
        </authorList>
    </citation>
    <scope>NUCLEOTIDE SEQUENCE</scope>
</reference>
<proteinExistence type="predicted"/>
<comment type="caution">
    <text evidence="3">The sequence shown here is derived from an EMBL/GenBank/DDBJ whole genome shotgun (WGS) entry which is preliminary data.</text>
</comment>
<evidence type="ECO:0000313" key="4">
    <source>
        <dbReference type="Proteomes" id="UP000807115"/>
    </source>
</evidence>
<dbReference type="Gramene" id="EES16378">
    <property type="protein sequence ID" value="EES16378"/>
    <property type="gene ID" value="SORBI_3008G172400"/>
</dbReference>
<sequence>MLPWLKNKRLRKKNDELESRVQQLVHQNNLLRDEKNELQSSVQSLVRQNNLLQDQLDERTTDMDVSSRKVSTLEHENTKLSRELVKQQEDTKKAGLLFMNAADKYEEEARKQLSENVDELVNTRKAGLVMMNTADAYEEAARNQIKEKEWELEDTRKAVLVLMDAADTYQEIADKQIKHMVEELKVMGAEKAEIDARVASLESRLKIALDKNKELEGHYDKVKFENKNLQLEAQRLMIELGVLVKAKDASTNLCNTETPEIMKELEDLETKEEQTQENEKLQLEAQELMMELGVLAEAEDASTNSCNTETPKNMKEPKDLETKDDETQANKDLVKGENVLWSGIFLRGPEGFPPN</sequence>
<reference evidence="3" key="1">
    <citation type="journal article" date="2019" name="BMC Genomics">
        <title>A new reference genome for Sorghum bicolor reveals high levels of sequence similarity between sweet and grain genotypes: implications for the genetics of sugar metabolism.</title>
        <authorList>
            <person name="Cooper E.A."/>
            <person name="Brenton Z.W."/>
            <person name="Flinn B.S."/>
            <person name="Jenkins J."/>
            <person name="Shu S."/>
            <person name="Flowers D."/>
            <person name="Luo F."/>
            <person name="Wang Y."/>
            <person name="Xia P."/>
            <person name="Barry K."/>
            <person name="Daum C."/>
            <person name="Lipzen A."/>
            <person name="Yoshinaga Y."/>
            <person name="Schmutz J."/>
            <person name="Saski C."/>
            <person name="Vermerris W."/>
            <person name="Kresovich S."/>
        </authorList>
    </citation>
    <scope>NUCLEOTIDE SEQUENCE</scope>
</reference>
<name>A0A921QHN8_SORBI</name>
<feature type="region of interest" description="Disordered" evidence="2">
    <location>
        <begin position="298"/>
        <end position="330"/>
    </location>
</feature>
<feature type="coiled-coil region" evidence="1">
    <location>
        <begin position="191"/>
        <end position="239"/>
    </location>
</feature>
<evidence type="ECO:0000256" key="1">
    <source>
        <dbReference type="SAM" id="Coils"/>
    </source>
</evidence>
<protein>
    <submittedName>
        <fullName evidence="3">Uncharacterized protein</fullName>
    </submittedName>
</protein>
<dbReference type="Proteomes" id="UP000807115">
    <property type="component" value="Chromosome 8"/>
</dbReference>
<organism evidence="3 4">
    <name type="scientific">Sorghum bicolor</name>
    <name type="common">Sorghum</name>
    <name type="synonym">Sorghum vulgare</name>
    <dbReference type="NCBI Taxonomy" id="4558"/>
    <lineage>
        <taxon>Eukaryota</taxon>
        <taxon>Viridiplantae</taxon>
        <taxon>Streptophyta</taxon>
        <taxon>Embryophyta</taxon>
        <taxon>Tracheophyta</taxon>
        <taxon>Spermatophyta</taxon>
        <taxon>Magnoliopsida</taxon>
        <taxon>Liliopsida</taxon>
        <taxon>Poales</taxon>
        <taxon>Poaceae</taxon>
        <taxon>PACMAD clade</taxon>
        <taxon>Panicoideae</taxon>
        <taxon>Andropogonodae</taxon>
        <taxon>Andropogoneae</taxon>
        <taxon>Sorghinae</taxon>
        <taxon>Sorghum</taxon>
    </lineage>
</organism>
<feature type="coiled-coil region" evidence="1">
    <location>
        <begin position="7"/>
        <end position="90"/>
    </location>
</feature>
<evidence type="ECO:0000313" key="3">
    <source>
        <dbReference type="EMBL" id="KAG0521776.1"/>
    </source>
</evidence>
<dbReference type="OMA" id="EADCDKM"/>
<keyword evidence="1" id="KW-0175">Coiled coil</keyword>
<dbReference type="EMBL" id="CM027687">
    <property type="protein sequence ID" value="KAG0521776.1"/>
    <property type="molecule type" value="Genomic_DNA"/>
</dbReference>
<dbReference type="AlphaFoldDB" id="A0A921QHN8"/>
<gene>
    <name evidence="3" type="ORF">BDA96_08G190500</name>
</gene>
<feature type="compositionally biased region" description="Basic and acidic residues" evidence="2">
    <location>
        <begin position="312"/>
        <end position="330"/>
    </location>
</feature>
<feature type="compositionally biased region" description="Polar residues" evidence="2">
    <location>
        <begin position="301"/>
        <end position="311"/>
    </location>
</feature>
<accession>A0A921QHN8</accession>
<evidence type="ECO:0000256" key="2">
    <source>
        <dbReference type="SAM" id="MobiDB-lite"/>
    </source>
</evidence>